<keyword evidence="2" id="KW-1185">Reference proteome</keyword>
<evidence type="ECO:0000313" key="1">
    <source>
        <dbReference type="EMBL" id="XAM18100.1"/>
    </source>
</evidence>
<dbReference type="RefSeq" id="WP_300448997.1">
    <property type="nucleotide sequence ID" value="NZ_CP145316.1"/>
</dbReference>
<accession>A0ABZ3F7C4</accession>
<dbReference type="Proteomes" id="UP001434737">
    <property type="component" value="Chromosome"/>
</dbReference>
<dbReference type="EMBL" id="CP145316">
    <property type="protein sequence ID" value="XAM18100.1"/>
    <property type="molecule type" value="Genomic_DNA"/>
</dbReference>
<reference evidence="1 2" key="1">
    <citation type="submission" date="2024-02" db="EMBL/GenBank/DDBJ databases">
        <title>Genome and pathogenicity analysis of Helicobacter mastomyrinus isolated from mice.</title>
        <authorList>
            <person name="Zhu L."/>
        </authorList>
    </citation>
    <scope>NUCLEOTIDE SEQUENCE [LARGE SCALE GENOMIC DNA]</scope>
    <source>
        <strain evidence="1 2">Hm-17</strain>
    </source>
</reference>
<evidence type="ECO:0000313" key="2">
    <source>
        <dbReference type="Proteomes" id="UP001434737"/>
    </source>
</evidence>
<organism evidence="1 2">
    <name type="scientific">Helicobacter mastomyrinus</name>
    <dbReference type="NCBI Taxonomy" id="287948"/>
    <lineage>
        <taxon>Bacteria</taxon>
        <taxon>Pseudomonadati</taxon>
        <taxon>Campylobacterota</taxon>
        <taxon>Epsilonproteobacteria</taxon>
        <taxon>Campylobacterales</taxon>
        <taxon>Helicobacteraceae</taxon>
        <taxon>Helicobacter</taxon>
    </lineage>
</organism>
<proteinExistence type="predicted"/>
<sequence length="140" mass="16511">MNKIILIFLFLICFESMHAASPVWLWKKSLSLEKEQVYTAHFKVGGVQKELRFRWTLFKNYGLVLHLNYDKFNHQIVLYTDYQRNAYKIPLGMEDRAYKDKPHLVMYFKSFSDEKAHLNLYIEGQGVAVLDDSLLQTEGA</sequence>
<name>A0ABZ3F7C4_9HELI</name>
<protein>
    <submittedName>
        <fullName evidence="1">Uncharacterized protein</fullName>
    </submittedName>
</protein>
<gene>
    <name evidence="1" type="ORF">V3I05_10525</name>
</gene>